<feature type="region of interest" description="Disordered" evidence="1">
    <location>
        <begin position="82"/>
        <end position="104"/>
    </location>
</feature>
<dbReference type="RefSeq" id="WP_100201523.1">
    <property type="nucleotide sequence ID" value="NZ_PGGW01000022.1"/>
</dbReference>
<dbReference type="EMBL" id="PGGW01000022">
    <property type="protein sequence ID" value="PJE98247.1"/>
    <property type="molecule type" value="Genomic_DNA"/>
</dbReference>
<dbReference type="Proteomes" id="UP000230407">
    <property type="component" value="Unassembled WGS sequence"/>
</dbReference>
<evidence type="ECO:0000313" key="3">
    <source>
        <dbReference type="Proteomes" id="UP000230407"/>
    </source>
</evidence>
<protein>
    <submittedName>
        <fullName evidence="2">Uncharacterized protein</fullName>
    </submittedName>
</protein>
<reference evidence="2 3" key="1">
    <citation type="submission" date="2017-11" db="EMBL/GenBank/DDBJ databases">
        <title>Streptomyces carmine sp. nov., a novel actinomycete isolated from Sophora alopecuroides in Xinjiang, China.</title>
        <authorList>
            <person name="Wang Y."/>
            <person name="Luo X."/>
            <person name="Wan C."/>
            <person name="Zhang L."/>
        </authorList>
    </citation>
    <scope>NUCLEOTIDE SEQUENCE [LARGE SCALE GENOMIC DNA]</scope>
    <source>
        <strain evidence="2 3">TRM SA0054</strain>
    </source>
</reference>
<comment type="caution">
    <text evidence="2">The sequence shown here is derived from an EMBL/GenBank/DDBJ whole genome shotgun (WGS) entry which is preliminary data.</text>
</comment>
<accession>A0A2M8M221</accession>
<gene>
    <name evidence="2" type="ORF">CUT44_08235</name>
</gene>
<keyword evidence="3" id="KW-1185">Reference proteome</keyword>
<evidence type="ECO:0000256" key="1">
    <source>
        <dbReference type="SAM" id="MobiDB-lite"/>
    </source>
</evidence>
<proteinExistence type="predicted"/>
<organism evidence="2 3">
    <name type="scientific">Streptomyces carminius</name>
    <dbReference type="NCBI Taxonomy" id="2665496"/>
    <lineage>
        <taxon>Bacteria</taxon>
        <taxon>Bacillati</taxon>
        <taxon>Actinomycetota</taxon>
        <taxon>Actinomycetes</taxon>
        <taxon>Kitasatosporales</taxon>
        <taxon>Streptomycetaceae</taxon>
        <taxon>Streptomyces</taxon>
    </lineage>
</organism>
<evidence type="ECO:0000313" key="2">
    <source>
        <dbReference type="EMBL" id="PJE98247.1"/>
    </source>
</evidence>
<sequence length="104" mass="11786">MGVTEDVLGSRETVLGGGSVYTDGEWIWRGDLGFYLLRYHLRLPDEFTEKVRTATTESLAVGDERLVELTYEVMRVLRSPKRAVSPVKADPVNRGSRFPVDREN</sequence>
<name>A0A2M8M221_9ACTN</name>
<dbReference type="AlphaFoldDB" id="A0A2M8M221"/>